<dbReference type="Proteomes" id="UP000996601">
    <property type="component" value="Unassembled WGS sequence"/>
</dbReference>
<accession>A0ABT1R2C7</accession>
<evidence type="ECO:0000313" key="2">
    <source>
        <dbReference type="EMBL" id="MCQ4629325.1"/>
    </source>
</evidence>
<sequence length="123" mass="13404">MTNTMDMAGTKVLVLAIDGPPIATEADGNDIIGEAFSTEAELIAIPVERLGPDFLRLETRIAGTVFQKFVNYHLRCAIIGDIAPLLENSKALSDFVRETNKGRSIWFLASLDDLRAKLTRVGA</sequence>
<evidence type="ECO:0000313" key="3">
    <source>
        <dbReference type="Proteomes" id="UP000996601"/>
    </source>
</evidence>
<dbReference type="RefSeq" id="WP_256115474.1">
    <property type="nucleotide sequence ID" value="NZ_WHSB02000002.1"/>
</dbReference>
<reference evidence="2" key="1">
    <citation type="submission" date="2021-07" db="EMBL/GenBank/DDBJ databases">
        <title>Shinella sp. nov., a novel member of the genus Shinella from water.</title>
        <authorList>
            <person name="Deng Y."/>
        </authorList>
    </citation>
    <scope>NUCLEOTIDE SEQUENCE</scope>
    <source>
        <strain evidence="2">CPCC 100929</strain>
    </source>
</reference>
<feature type="domain" description="DUF4180" evidence="1">
    <location>
        <begin position="9"/>
        <end position="118"/>
    </location>
</feature>
<protein>
    <submittedName>
        <fullName evidence="2">DUF4180 domain-containing protein</fullName>
    </submittedName>
</protein>
<organism evidence="2 3">
    <name type="scientific">Shinella lacus</name>
    <dbReference type="NCBI Taxonomy" id="2654216"/>
    <lineage>
        <taxon>Bacteria</taxon>
        <taxon>Pseudomonadati</taxon>
        <taxon>Pseudomonadota</taxon>
        <taxon>Alphaproteobacteria</taxon>
        <taxon>Hyphomicrobiales</taxon>
        <taxon>Rhizobiaceae</taxon>
        <taxon>Shinella</taxon>
    </lineage>
</organism>
<comment type="caution">
    <text evidence="2">The sequence shown here is derived from an EMBL/GenBank/DDBJ whole genome shotgun (WGS) entry which is preliminary data.</text>
</comment>
<name>A0ABT1R2C7_9HYPH</name>
<gene>
    <name evidence="2" type="ORF">GB927_004700</name>
</gene>
<proteinExistence type="predicted"/>
<dbReference type="Pfam" id="PF13788">
    <property type="entry name" value="DUF4180"/>
    <property type="match status" value="1"/>
</dbReference>
<evidence type="ECO:0000259" key="1">
    <source>
        <dbReference type="Pfam" id="PF13788"/>
    </source>
</evidence>
<keyword evidence="3" id="KW-1185">Reference proteome</keyword>
<dbReference type="InterPro" id="IPR025438">
    <property type="entry name" value="DUF4180"/>
</dbReference>
<dbReference type="EMBL" id="WHSB02000002">
    <property type="protein sequence ID" value="MCQ4629325.1"/>
    <property type="molecule type" value="Genomic_DNA"/>
</dbReference>